<dbReference type="InterPro" id="IPR055754">
    <property type="entry name" value="DUF7330"/>
</dbReference>
<dbReference type="GeneID" id="9591466"/>
<reference evidence="4 5" key="1">
    <citation type="journal article" date="2010" name="Nat. Biotechnol.">
        <title>Genome sequence of the model mushroom Schizophyllum commune.</title>
        <authorList>
            <person name="Ohm R.A."/>
            <person name="de Jong J.F."/>
            <person name="Lugones L.G."/>
            <person name="Aerts A."/>
            <person name="Kothe E."/>
            <person name="Stajich J.E."/>
            <person name="de Vries R.P."/>
            <person name="Record E."/>
            <person name="Levasseur A."/>
            <person name="Baker S.E."/>
            <person name="Bartholomew K.A."/>
            <person name="Coutinho P.M."/>
            <person name="Erdmann S."/>
            <person name="Fowler T.J."/>
            <person name="Gathman A.C."/>
            <person name="Lombard V."/>
            <person name="Henrissat B."/>
            <person name="Knabe N."/>
            <person name="Kuees U."/>
            <person name="Lilly W.W."/>
            <person name="Lindquist E."/>
            <person name="Lucas S."/>
            <person name="Magnuson J.K."/>
            <person name="Piumi F."/>
            <person name="Raudaskoski M."/>
            <person name="Salamov A."/>
            <person name="Schmutz J."/>
            <person name="Schwarze F.W.M.R."/>
            <person name="vanKuyk P.A."/>
            <person name="Horton J.S."/>
            <person name="Grigoriev I.V."/>
            <person name="Woesten H.A.B."/>
        </authorList>
    </citation>
    <scope>NUCLEOTIDE SEQUENCE [LARGE SCALE GENOMIC DNA]</scope>
    <source>
        <strain evidence="5">H4-8 / FGSC 9210</strain>
    </source>
</reference>
<dbReference type="Pfam" id="PF24016">
    <property type="entry name" value="DUF7330"/>
    <property type="match status" value="1"/>
</dbReference>
<feature type="region of interest" description="Disordered" evidence="1">
    <location>
        <begin position="1"/>
        <end position="43"/>
    </location>
</feature>
<feature type="domain" description="DUF7330" evidence="3">
    <location>
        <begin position="352"/>
        <end position="445"/>
    </location>
</feature>
<keyword evidence="5" id="KW-1185">Reference proteome</keyword>
<sequence length="513" mass="56354">MIILAPEDQPQVKNDPHASRPTVRLPEPAVPAGRSSTPSTLPDYETSQAQQLLEHHFPSRRRRGWHWPQAPLNLKPRSYKALLYGLALYVFLTIVVGVPLIVTQLRRPFPRHHPPPWDDTEETETSSLLDLARIGLVMVGDTGGFICNNWTMSEDPDTNRYRASVSHAFSPSGSLSISSNASEANFVGMTGALWVDVNPDTSVSDIVLTVDVVASTDMLRHMVHVCFGDSGNDRGAAIYVPSHLPSSDSVDVQIYLLYPSSPSLDIKNLVTSLPLYTQAFDGLSPTVVFDTLSVYGSRGDVWCDSVQARKVVIQNSLGSIGGNFNVTQLLKLDTIEAPIKGNITLTYVDTDDDSGTSSLAMYTGNSEINANVTLHYSGSSDPSPEYMMDVKTFNDTLTLDVAYDTSTPNARLDLRAQNNLAQSTVLIDEQFTGTFDLQTKLSSAEVLEGDTSSPDAYRGPDRRTFIYDTRSATRRKGWVGWGARPDKWQPDQGHIDLVSSYSPVTLRTRPSDP</sequence>
<dbReference type="VEuPathDB" id="FungiDB:SCHCODRAFT_02632425"/>
<dbReference type="RefSeq" id="XP_003030046.1">
    <property type="nucleotide sequence ID" value="XM_003030000.1"/>
</dbReference>
<dbReference type="KEGG" id="scm:SCHCO_02632425"/>
<accession>D8Q8Y2</accession>
<feature type="transmembrane region" description="Helical" evidence="2">
    <location>
        <begin position="81"/>
        <end position="102"/>
    </location>
</feature>
<dbReference type="EMBL" id="GL377308">
    <property type="protein sequence ID" value="EFI95143.1"/>
    <property type="molecule type" value="Genomic_DNA"/>
</dbReference>
<feature type="compositionally biased region" description="Polar residues" evidence="1">
    <location>
        <begin position="34"/>
        <end position="43"/>
    </location>
</feature>
<proteinExistence type="predicted"/>
<evidence type="ECO:0000256" key="1">
    <source>
        <dbReference type="SAM" id="MobiDB-lite"/>
    </source>
</evidence>
<keyword evidence="2" id="KW-0812">Transmembrane</keyword>
<organism evidence="5">
    <name type="scientific">Schizophyllum commune (strain H4-8 / FGSC 9210)</name>
    <name type="common">Split gill fungus</name>
    <dbReference type="NCBI Taxonomy" id="578458"/>
    <lineage>
        <taxon>Eukaryota</taxon>
        <taxon>Fungi</taxon>
        <taxon>Dikarya</taxon>
        <taxon>Basidiomycota</taxon>
        <taxon>Agaricomycotina</taxon>
        <taxon>Agaricomycetes</taxon>
        <taxon>Agaricomycetidae</taxon>
        <taxon>Agaricales</taxon>
        <taxon>Schizophyllaceae</taxon>
        <taxon>Schizophyllum</taxon>
    </lineage>
</organism>
<dbReference type="OMA" id="DGNSMIN"/>
<keyword evidence="2" id="KW-1133">Transmembrane helix</keyword>
<dbReference type="Proteomes" id="UP000007431">
    <property type="component" value="Unassembled WGS sequence"/>
</dbReference>
<keyword evidence="2" id="KW-0472">Membrane</keyword>
<name>D8Q8Y2_SCHCM</name>
<dbReference type="eggNOG" id="ENOG502SJ2X">
    <property type="taxonomic scope" value="Eukaryota"/>
</dbReference>
<evidence type="ECO:0000313" key="5">
    <source>
        <dbReference type="Proteomes" id="UP000007431"/>
    </source>
</evidence>
<dbReference type="AlphaFoldDB" id="D8Q8Y2"/>
<gene>
    <name evidence="4" type="ORF">SCHCODRAFT_68892</name>
</gene>
<dbReference type="HOGENOM" id="CLU_037968_0_0_1"/>
<dbReference type="InParanoid" id="D8Q8Y2"/>
<evidence type="ECO:0000256" key="2">
    <source>
        <dbReference type="SAM" id="Phobius"/>
    </source>
</evidence>
<protein>
    <submittedName>
        <fullName evidence="4">Expressed protein</fullName>
    </submittedName>
</protein>
<dbReference type="OrthoDB" id="3233661at2759"/>
<dbReference type="STRING" id="578458.D8Q8Y2"/>
<evidence type="ECO:0000259" key="3">
    <source>
        <dbReference type="Pfam" id="PF24016"/>
    </source>
</evidence>
<evidence type="ECO:0000313" key="4">
    <source>
        <dbReference type="EMBL" id="EFI95143.1"/>
    </source>
</evidence>